<accession>A0A450WQD9</accession>
<gene>
    <name evidence="1" type="ORF">BECKLFY1418C_GA0070996_10559</name>
</gene>
<organism evidence="1">
    <name type="scientific">Candidatus Kentrum sp. LFY</name>
    <dbReference type="NCBI Taxonomy" id="2126342"/>
    <lineage>
        <taxon>Bacteria</taxon>
        <taxon>Pseudomonadati</taxon>
        <taxon>Pseudomonadota</taxon>
        <taxon>Gammaproteobacteria</taxon>
        <taxon>Candidatus Kentrum</taxon>
    </lineage>
</organism>
<protein>
    <submittedName>
        <fullName evidence="1">Uncharacterized protein</fullName>
    </submittedName>
</protein>
<sequence length="163" mass="18773">MMPRRGRFLEILVFRYIEETGPNPGLHGKFARKPANRFVYFPLGFTIGSSFTRQIPPYHYSIMLYWLEDKLRQGCGSSYRCARGWMDVSPDNWIAEICRPGVHSNPFVEGRIPEPRSSGANAMRSARPNALKTVSAMWWVFRPHRLSTWMVANAPLAKPRKNS</sequence>
<name>A0A450WQD9_9GAMM</name>
<evidence type="ECO:0000313" key="1">
    <source>
        <dbReference type="EMBL" id="VFK19214.1"/>
    </source>
</evidence>
<reference evidence="1" key="1">
    <citation type="submission" date="2019-02" db="EMBL/GenBank/DDBJ databases">
        <authorList>
            <person name="Gruber-Vodicka R. H."/>
            <person name="Seah K. B. B."/>
        </authorList>
    </citation>
    <scope>NUCLEOTIDE SEQUENCE</scope>
    <source>
        <strain evidence="1">BECK_BY7</strain>
    </source>
</reference>
<dbReference type="AlphaFoldDB" id="A0A450WQD9"/>
<dbReference type="EMBL" id="CAADFN010000055">
    <property type="protein sequence ID" value="VFK19214.1"/>
    <property type="molecule type" value="Genomic_DNA"/>
</dbReference>
<proteinExistence type="predicted"/>